<reference evidence="2" key="1">
    <citation type="submission" date="2020-07" db="EMBL/GenBank/DDBJ databases">
        <authorList>
            <person name="Nieuwenhuis M."/>
            <person name="Van De Peppel L.J.J."/>
        </authorList>
    </citation>
    <scope>NUCLEOTIDE SEQUENCE</scope>
    <source>
        <strain evidence="2">AP01</strain>
        <tissue evidence="2">Mycelium</tissue>
    </source>
</reference>
<keyword evidence="3" id="KW-1185">Reference proteome</keyword>
<dbReference type="SUPFAM" id="SSF52141">
    <property type="entry name" value="Uracil-DNA glycosylase-like"/>
    <property type="match status" value="1"/>
</dbReference>
<reference evidence="2" key="2">
    <citation type="submission" date="2021-10" db="EMBL/GenBank/DDBJ databases">
        <title>Phylogenomics reveals ancestral predisposition of the termite-cultivated fungus Termitomyces towards a domesticated lifestyle.</title>
        <authorList>
            <person name="Auxier B."/>
            <person name="Grum-Grzhimaylo A."/>
            <person name="Cardenas M.E."/>
            <person name="Lodge J.D."/>
            <person name="Laessoe T."/>
            <person name="Pedersen O."/>
            <person name="Smith M.E."/>
            <person name="Kuyper T.W."/>
            <person name="Franco-Molano E.A."/>
            <person name="Baroni T.J."/>
            <person name="Aanen D.K."/>
        </authorList>
    </citation>
    <scope>NUCLEOTIDE SEQUENCE</scope>
    <source>
        <strain evidence="2">AP01</strain>
        <tissue evidence="2">Mycelium</tissue>
    </source>
</reference>
<proteinExistence type="predicted"/>
<protein>
    <submittedName>
        <fullName evidence="2">Uncharacterized protein</fullName>
    </submittedName>
</protein>
<evidence type="ECO:0000313" key="2">
    <source>
        <dbReference type="EMBL" id="KAG5645551.1"/>
    </source>
</evidence>
<dbReference type="InterPro" id="IPR036895">
    <property type="entry name" value="Uracil-DNA_glycosylase-like_sf"/>
</dbReference>
<dbReference type="AlphaFoldDB" id="A0A9P7KBB6"/>
<dbReference type="Proteomes" id="UP000775547">
    <property type="component" value="Unassembled WGS sequence"/>
</dbReference>
<dbReference type="Gene3D" id="3.40.470.10">
    <property type="entry name" value="Uracil-DNA glycosylase-like domain"/>
    <property type="match status" value="2"/>
</dbReference>
<name>A0A9P7KBB6_9AGAR</name>
<evidence type="ECO:0000256" key="1">
    <source>
        <dbReference type="SAM" id="MobiDB-lite"/>
    </source>
</evidence>
<evidence type="ECO:0000313" key="3">
    <source>
        <dbReference type="Proteomes" id="UP000775547"/>
    </source>
</evidence>
<gene>
    <name evidence="2" type="ORF">DXG03_005826</name>
</gene>
<comment type="caution">
    <text evidence="2">The sequence shown here is derived from an EMBL/GenBank/DDBJ whole genome shotgun (WGS) entry which is preliminary data.</text>
</comment>
<dbReference type="EMBL" id="JABCKV010000037">
    <property type="protein sequence ID" value="KAG5645551.1"/>
    <property type="molecule type" value="Genomic_DNA"/>
</dbReference>
<organism evidence="2 3">
    <name type="scientific">Asterophora parasitica</name>
    <dbReference type="NCBI Taxonomy" id="117018"/>
    <lineage>
        <taxon>Eukaryota</taxon>
        <taxon>Fungi</taxon>
        <taxon>Dikarya</taxon>
        <taxon>Basidiomycota</taxon>
        <taxon>Agaricomycotina</taxon>
        <taxon>Agaricomycetes</taxon>
        <taxon>Agaricomycetidae</taxon>
        <taxon>Agaricales</taxon>
        <taxon>Tricholomatineae</taxon>
        <taxon>Lyophyllaceae</taxon>
        <taxon>Asterophora</taxon>
    </lineage>
</organism>
<dbReference type="GO" id="GO:0004844">
    <property type="term" value="F:uracil DNA N-glycosylase activity"/>
    <property type="evidence" value="ECO:0007669"/>
    <property type="project" value="InterPro"/>
</dbReference>
<dbReference type="GO" id="GO:0097510">
    <property type="term" value="P:base-excision repair, AP site formation via deaminated base removal"/>
    <property type="evidence" value="ECO:0007669"/>
    <property type="project" value="TreeGrafter"/>
</dbReference>
<feature type="region of interest" description="Disordered" evidence="1">
    <location>
        <begin position="19"/>
        <end position="92"/>
    </location>
</feature>
<sequence length="241" mass="25755">MSGTVYLEDIESARVIVATEDKAPSSSPAGTARVTKAGASSTVKRQHTLMDMFSSTRSSQGGSTSGEPSTKRLKLTPSGASGSSSSSLKSTNGSKVFGLQKLNSIPFSLGSYRESLTEDQKGLLRLECEVMGKSWLKLLKDEIKKPYFIELKKFLWEEGIRGPDGNSPTLRIYPAREAGSHQNKGWEEFTDRVVDVVDKYGGANLATNGAGSATGIGRGVVFLAWGAWAGKRVAKLNQVSG</sequence>
<dbReference type="GO" id="GO:0005739">
    <property type="term" value="C:mitochondrion"/>
    <property type="evidence" value="ECO:0007669"/>
    <property type="project" value="TreeGrafter"/>
</dbReference>
<dbReference type="PANTHER" id="PTHR11264">
    <property type="entry name" value="URACIL-DNA GLYCOSYLASE"/>
    <property type="match status" value="1"/>
</dbReference>
<dbReference type="PANTHER" id="PTHR11264:SF0">
    <property type="entry name" value="URACIL-DNA GLYCOSYLASE"/>
    <property type="match status" value="1"/>
</dbReference>
<feature type="compositionally biased region" description="Low complexity" evidence="1">
    <location>
        <begin position="78"/>
        <end position="92"/>
    </location>
</feature>
<accession>A0A9P7KBB6</accession>
<dbReference type="InterPro" id="IPR002043">
    <property type="entry name" value="UDG_fam1"/>
</dbReference>
<feature type="compositionally biased region" description="Low complexity" evidence="1">
    <location>
        <begin position="54"/>
        <end position="66"/>
    </location>
</feature>
<dbReference type="GO" id="GO:0005634">
    <property type="term" value="C:nucleus"/>
    <property type="evidence" value="ECO:0007669"/>
    <property type="project" value="TreeGrafter"/>
</dbReference>
<dbReference type="OrthoDB" id="10031947at2759"/>